<feature type="region of interest" description="Disordered" evidence="6">
    <location>
        <begin position="576"/>
        <end position="655"/>
    </location>
</feature>
<comment type="similarity">
    <text evidence="2">Belongs to the carotenoid oxygenase family.</text>
</comment>
<feature type="compositionally biased region" description="Basic and acidic residues" evidence="6">
    <location>
        <begin position="811"/>
        <end position="825"/>
    </location>
</feature>
<organism evidence="7 8">
    <name type="scientific">Zasmidium cellare</name>
    <name type="common">Wine cellar mold</name>
    <name type="synonym">Racodium cellare</name>
    <dbReference type="NCBI Taxonomy" id="395010"/>
    <lineage>
        <taxon>Eukaryota</taxon>
        <taxon>Fungi</taxon>
        <taxon>Dikarya</taxon>
        <taxon>Ascomycota</taxon>
        <taxon>Pezizomycotina</taxon>
        <taxon>Dothideomycetes</taxon>
        <taxon>Dothideomycetidae</taxon>
        <taxon>Mycosphaerellales</taxon>
        <taxon>Mycosphaerellaceae</taxon>
        <taxon>Zasmidium</taxon>
    </lineage>
</organism>
<dbReference type="InterPro" id="IPR004294">
    <property type="entry name" value="Carotenoid_Oase"/>
</dbReference>
<evidence type="ECO:0000313" key="7">
    <source>
        <dbReference type="EMBL" id="KAK4505225.1"/>
    </source>
</evidence>
<sequence>MAHIHDLAPQVAGDYSEGRRVNDQAKFPKTDVFSGFNAPCRLEGDVYDLEVDGKIPAEIDGTFYRIQPDHRFPPIFEDDIHFNGDGAVTAIRIQDGHAHFKHRYVKTDRYHHETAAGKALFGRYRNIYTDDEAVKGVIRTAANTNVIFWRGTLLAMKEDGPPFAMDPVTLETIGRYDFEGQVKSPTFTAHPKFDPITGDMICFGYEAGGDGNDASCDVVVYTIDKNGKKTEECWYKSPFCGMIHDCGITENYVILPLTPLKCSLDRLKQGGNHWAWDPNEDQWYGVVPRRNGKPEDIKWFRSDNAFHGHVASAYENEEGNIVFDLGVTYGNVFFFFPPEDAPAGAQLKPNKVETTTQRWILDPNTPNKSLVKPAKVWNTSGEFSRVDDRFVTKHYNHFWQIRIDETREYDFEACGPPAGGLFNCLGHYNWSDGTEDVWWAGPRATIQEPAFIPLSSDAGEGEGWLIALVNRLDVLRNDIAIFDAQKISAGPVATLHLPFKLKIGLHGNWVDEGERKEWEALRSKTGEIGPIHAATEPLAWQMDSRKHGQGIAVEHRDATQPNTDFEVLGLMRTTSRTSREIIPDRRRSEIDDHIAAIPEKDHEDETTNKRSSLTGLGLRSKIKQKVANTRFSKSDKDDKSHQKHDSANVEADSENFEVLGMMRSNTRTGEDASPVEEKKPALERHISSIPQNDEPAEVQESGYTLPPRLKRHISSIPTHDFDSEGEEAMDDEPKPPAKIEKHDSGTASSDFEAVGLMRITSNDSGGKKSRSPMKKPGLERHISRIPVDDEEVDEDSMLKSTRLVKTISEIPGHDWDSEGEDLVAK</sequence>
<feature type="compositionally biased region" description="Basic and acidic residues" evidence="6">
    <location>
        <begin position="731"/>
        <end position="744"/>
    </location>
</feature>
<evidence type="ECO:0000256" key="1">
    <source>
        <dbReference type="ARBA" id="ARBA00001954"/>
    </source>
</evidence>
<evidence type="ECO:0000256" key="6">
    <source>
        <dbReference type="SAM" id="MobiDB-lite"/>
    </source>
</evidence>
<evidence type="ECO:0000313" key="8">
    <source>
        <dbReference type="Proteomes" id="UP001305779"/>
    </source>
</evidence>
<name>A0ABR0EVE1_ZASCE</name>
<feature type="compositionally biased region" description="Basic and acidic residues" evidence="6">
    <location>
        <begin position="577"/>
        <end position="608"/>
    </location>
</feature>
<evidence type="ECO:0000256" key="4">
    <source>
        <dbReference type="ARBA" id="ARBA00023002"/>
    </source>
</evidence>
<comment type="caution">
    <text evidence="7">The sequence shown here is derived from an EMBL/GenBank/DDBJ whole genome shotgun (WGS) entry which is preliminary data.</text>
</comment>
<evidence type="ECO:0008006" key="9">
    <source>
        <dbReference type="Google" id="ProtNLM"/>
    </source>
</evidence>
<dbReference type="Pfam" id="PF03055">
    <property type="entry name" value="RPE65"/>
    <property type="match status" value="1"/>
</dbReference>
<protein>
    <recommendedName>
        <fullName evidence="9">Carotenoid oxygenase</fullName>
    </recommendedName>
</protein>
<feature type="region of interest" description="Disordered" evidence="6">
    <location>
        <begin position="718"/>
        <end position="825"/>
    </location>
</feature>
<dbReference type="PANTHER" id="PTHR10543">
    <property type="entry name" value="BETA-CAROTENE DIOXYGENASE"/>
    <property type="match status" value="1"/>
</dbReference>
<keyword evidence="8" id="KW-1185">Reference proteome</keyword>
<accession>A0ABR0EVE1</accession>
<keyword evidence="3" id="KW-0479">Metal-binding</keyword>
<feature type="compositionally biased region" description="Basic and acidic residues" evidence="6">
    <location>
        <begin position="632"/>
        <end position="647"/>
    </location>
</feature>
<comment type="cofactor">
    <cofactor evidence="1">
        <name>Fe(2+)</name>
        <dbReference type="ChEBI" id="CHEBI:29033"/>
    </cofactor>
</comment>
<keyword evidence="4" id="KW-0560">Oxidoreductase</keyword>
<gene>
    <name evidence="7" type="ORF">PRZ48_003188</name>
</gene>
<proteinExistence type="inferred from homology"/>
<reference evidence="7 8" key="1">
    <citation type="journal article" date="2023" name="G3 (Bethesda)">
        <title>A chromosome-level genome assembly of Zasmidium syzygii isolated from banana leaves.</title>
        <authorList>
            <person name="van Westerhoven A.C."/>
            <person name="Mehrabi R."/>
            <person name="Talebi R."/>
            <person name="Steentjes M.B.F."/>
            <person name="Corcolon B."/>
            <person name="Chong P.A."/>
            <person name="Kema G.H.J."/>
            <person name="Seidl M.F."/>
        </authorList>
    </citation>
    <scope>NUCLEOTIDE SEQUENCE [LARGE SCALE GENOMIC DNA]</scope>
    <source>
        <strain evidence="7 8">P124</strain>
    </source>
</reference>
<evidence type="ECO:0000256" key="3">
    <source>
        <dbReference type="ARBA" id="ARBA00022723"/>
    </source>
</evidence>
<keyword evidence="5" id="KW-0408">Iron</keyword>
<evidence type="ECO:0000256" key="5">
    <source>
        <dbReference type="ARBA" id="ARBA00023004"/>
    </source>
</evidence>
<dbReference type="PANTHER" id="PTHR10543:SF89">
    <property type="entry name" value="CAROTENOID 9,10(9',10')-CLEAVAGE DIOXYGENASE 1"/>
    <property type="match status" value="1"/>
</dbReference>
<dbReference type="Proteomes" id="UP001305779">
    <property type="component" value="Unassembled WGS sequence"/>
</dbReference>
<evidence type="ECO:0000256" key="2">
    <source>
        <dbReference type="ARBA" id="ARBA00006787"/>
    </source>
</evidence>
<dbReference type="EMBL" id="JAXOVC010000002">
    <property type="protein sequence ID" value="KAK4505225.1"/>
    <property type="molecule type" value="Genomic_DNA"/>
</dbReference>